<feature type="transmembrane region" description="Helical" evidence="7">
    <location>
        <begin position="415"/>
        <end position="433"/>
    </location>
</feature>
<feature type="transmembrane region" description="Helical" evidence="7">
    <location>
        <begin position="240"/>
        <end position="257"/>
    </location>
</feature>
<feature type="transmembrane region" description="Helical" evidence="7">
    <location>
        <begin position="208"/>
        <end position="228"/>
    </location>
</feature>
<keyword evidence="10" id="KW-1185">Reference proteome</keyword>
<reference evidence="10" key="1">
    <citation type="journal article" date="2019" name="Int. J. Syst. Evol. Microbiol.">
        <title>The Global Catalogue of Microorganisms (GCM) 10K type strain sequencing project: providing services to taxonomists for standard genome sequencing and annotation.</title>
        <authorList>
            <consortium name="The Broad Institute Genomics Platform"/>
            <consortium name="The Broad Institute Genome Sequencing Center for Infectious Disease"/>
            <person name="Wu L."/>
            <person name="Ma J."/>
        </authorList>
    </citation>
    <scope>NUCLEOTIDE SEQUENCE [LARGE SCALE GENOMIC DNA]</scope>
    <source>
        <strain evidence="10">CCUG 59685</strain>
    </source>
</reference>
<evidence type="ECO:0000256" key="5">
    <source>
        <dbReference type="ARBA" id="ARBA00022989"/>
    </source>
</evidence>
<dbReference type="EMBL" id="JBHTJW010000002">
    <property type="protein sequence ID" value="MFD0929399.1"/>
    <property type="molecule type" value="Genomic_DNA"/>
</dbReference>
<feature type="transmembrane region" description="Helical" evidence="7">
    <location>
        <begin position="147"/>
        <end position="169"/>
    </location>
</feature>
<dbReference type="InterPro" id="IPR005829">
    <property type="entry name" value="Sugar_transporter_CS"/>
</dbReference>
<dbReference type="PROSITE" id="PS50850">
    <property type="entry name" value="MFS"/>
    <property type="match status" value="1"/>
</dbReference>
<evidence type="ECO:0000313" key="10">
    <source>
        <dbReference type="Proteomes" id="UP001597106"/>
    </source>
</evidence>
<evidence type="ECO:0000259" key="8">
    <source>
        <dbReference type="PROSITE" id="PS50850"/>
    </source>
</evidence>
<dbReference type="PROSITE" id="PS00216">
    <property type="entry name" value="SUGAR_TRANSPORT_1"/>
    <property type="match status" value="1"/>
</dbReference>
<feature type="transmembrane region" description="Helical" evidence="7">
    <location>
        <begin position="21"/>
        <end position="43"/>
    </location>
</feature>
<evidence type="ECO:0000256" key="7">
    <source>
        <dbReference type="SAM" id="Phobius"/>
    </source>
</evidence>
<keyword evidence="6 7" id="KW-0472">Membrane</keyword>
<evidence type="ECO:0000256" key="2">
    <source>
        <dbReference type="ARBA" id="ARBA00022448"/>
    </source>
</evidence>
<feature type="transmembrane region" description="Helical" evidence="7">
    <location>
        <begin position="311"/>
        <end position="330"/>
    </location>
</feature>
<dbReference type="InterPro" id="IPR011701">
    <property type="entry name" value="MFS"/>
</dbReference>
<evidence type="ECO:0000313" key="9">
    <source>
        <dbReference type="EMBL" id="MFD0929399.1"/>
    </source>
</evidence>
<feature type="transmembrane region" description="Helical" evidence="7">
    <location>
        <begin position="371"/>
        <end position="395"/>
    </location>
</feature>
<dbReference type="Gene3D" id="1.20.1250.20">
    <property type="entry name" value="MFS general substrate transporter like domains"/>
    <property type="match status" value="1"/>
</dbReference>
<dbReference type="InterPro" id="IPR020846">
    <property type="entry name" value="MFS_dom"/>
</dbReference>
<evidence type="ECO:0000256" key="4">
    <source>
        <dbReference type="ARBA" id="ARBA00022692"/>
    </source>
</evidence>
<dbReference type="Gene3D" id="1.20.1720.10">
    <property type="entry name" value="Multidrug resistance protein D"/>
    <property type="match status" value="1"/>
</dbReference>
<evidence type="ECO:0000256" key="6">
    <source>
        <dbReference type="ARBA" id="ARBA00023136"/>
    </source>
</evidence>
<evidence type="ECO:0000256" key="3">
    <source>
        <dbReference type="ARBA" id="ARBA00022475"/>
    </source>
</evidence>
<dbReference type="InterPro" id="IPR036259">
    <property type="entry name" value="MFS_trans_sf"/>
</dbReference>
<feature type="transmembrane region" description="Helical" evidence="7">
    <location>
        <begin position="175"/>
        <end position="196"/>
    </location>
</feature>
<comment type="subcellular location">
    <subcellularLocation>
        <location evidence="1">Cell membrane</location>
        <topology evidence="1">Multi-pass membrane protein</topology>
    </subcellularLocation>
</comment>
<dbReference type="CDD" id="cd17321">
    <property type="entry name" value="MFS_MMR_MDR_like"/>
    <property type="match status" value="1"/>
</dbReference>
<dbReference type="PANTHER" id="PTHR42718">
    <property type="entry name" value="MAJOR FACILITATOR SUPERFAMILY MULTIDRUG TRANSPORTER MFSC"/>
    <property type="match status" value="1"/>
</dbReference>
<protein>
    <submittedName>
        <fullName evidence="9">DHA2 family efflux MFS transporter permease subunit</fullName>
    </submittedName>
</protein>
<accession>A0ABW3GL80</accession>
<feature type="transmembrane region" description="Helical" evidence="7">
    <location>
        <begin position="113"/>
        <end position="135"/>
    </location>
</feature>
<keyword evidence="2" id="KW-0813">Transport</keyword>
<name>A0ABW3GL80_9PROT</name>
<feature type="transmembrane region" description="Helical" evidence="7">
    <location>
        <begin position="277"/>
        <end position="299"/>
    </location>
</feature>
<gene>
    <name evidence="9" type="ORF">ACFQ1T_06355</name>
</gene>
<dbReference type="PANTHER" id="PTHR42718:SF48">
    <property type="entry name" value="CONSERVED TWO-DOMAIN MEMBRANE PROTEIN-RELATED"/>
    <property type="match status" value="1"/>
</dbReference>
<dbReference type="InterPro" id="IPR004638">
    <property type="entry name" value="EmrB-like"/>
</dbReference>
<proteinExistence type="predicted"/>
<dbReference type="RefSeq" id="WP_379074933.1">
    <property type="nucleotide sequence ID" value="NZ_JBHTJW010000002.1"/>
</dbReference>
<sequence length="471" mass="50495">MNSNIQQLVSANKAIPAAWRVFAIASIAIFMSSLDTTILYAGFNNILSSFPDSTAADLSWAMSGYSIVYAAMLIPAGGIADKFGRKKIFTLGTLLFISASFACGAAPSVSWLIVARVFQSIGACLLTPSALALVLEAFPRERRSVIMGAWGAVGALAAALGPGIGSWIIDVGGWQWAFFINIPIGLFCIWQSLAVLHESVQPRAHMRLDLVGMLQLVVGVGAIAFAIVEMKSPSWNPYELTAILILGWVLLASYIPWAKFYPEPLFDLSLFKNKTFLFANLAGITFGIAFSIMFFSFFFWMKNIWHLSQSLAGASVMPGPLMVVPTALVAGKIASKVGHRPLLITGTMTYALSGLWFLMVPDTTPNYLATWLPGLLLSGISVGLVMPSLSAAAMFGLPQKDYAVGSAINHAARQIGTVIGVSITVLFLGKALLKPGDFIPTYSIHIALALITAMLCIPINTHPKQLANLTQ</sequence>
<feature type="transmembrane region" description="Helical" evidence="7">
    <location>
        <begin position="439"/>
        <end position="459"/>
    </location>
</feature>
<keyword evidence="4 7" id="KW-0812">Transmembrane</keyword>
<feature type="transmembrane region" description="Helical" evidence="7">
    <location>
        <begin position="88"/>
        <end position="107"/>
    </location>
</feature>
<keyword evidence="5 7" id="KW-1133">Transmembrane helix</keyword>
<feature type="domain" description="Major facilitator superfamily (MFS) profile" evidence="8">
    <location>
        <begin position="21"/>
        <end position="464"/>
    </location>
</feature>
<dbReference type="NCBIfam" id="TIGR00711">
    <property type="entry name" value="efflux_EmrB"/>
    <property type="match status" value="1"/>
</dbReference>
<dbReference type="Proteomes" id="UP001597106">
    <property type="component" value="Unassembled WGS sequence"/>
</dbReference>
<organism evidence="9 10">
    <name type="scientific">Methylophilus glucosoxydans</name>
    <dbReference type="NCBI Taxonomy" id="752553"/>
    <lineage>
        <taxon>Bacteria</taxon>
        <taxon>Pseudomonadati</taxon>
        <taxon>Pseudomonadota</taxon>
        <taxon>Betaproteobacteria</taxon>
        <taxon>Nitrosomonadales</taxon>
        <taxon>Methylophilaceae</taxon>
        <taxon>Methylophilus</taxon>
    </lineage>
</organism>
<dbReference type="Pfam" id="PF07690">
    <property type="entry name" value="MFS_1"/>
    <property type="match status" value="1"/>
</dbReference>
<comment type="caution">
    <text evidence="9">The sequence shown here is derived from an EMBL/GenBank/DDBJ whole genome shotgun (WGS) entry which is preliminary data.</text>
</comment>
<dbReference type="SUPFAM" id="SSF103473">
    <property type="entry name" value="MFS general substrate transporter"/>
    <property type="match status" value="1"/>
</dbReference>
<keyword evidence="3" id="KW-1003">Cell membrane</keyword>
<feature type="transmembrane region" description="Helical" evidence="7">
    <location>
        <begin position="58"/>
        <end position="76"/>
    </location>
</feature>
<feature type="transmembrane region" description="Helical" evidence="7">
    <location>
        <begin position="342"/>
        <end position="359"/>
    </location>
</feature>
<evidence type="ECO:0000256" key="1">
    <source>
        <dbReference type="ARBA" id="ARBA00004651"/>
    </source>
</evidence>